<organism evidence="4 5">
    <name type="scientific">Trematosphaeria pertusa</name>
    <dbReference type="NCBI Taxonomy" id="390896"/>
    <lineage>
        <taxon>Eukaryota</taxon>
        <taxon>Fungi</taxon>
        <taxon>Dikarya</taxon>
        <taxon>Ascomycota</taxon>
        <taxon>Pezizomycotina</taxon>
        <taxon>Dothideomycetes</taxon>
        <taxon>Pleosporomycetidae</taxon>
        <taxon>Pleosporales</taxon>
        <taxon>Massarineae</taxon>
        <taxon>Trematosphaeriaceae</taxon>
        <taxon>Trematosphaeria</taxon>
    </lineage>
</organism>
<feature type="compositionally biased region" description="Gly residues" evidence="2">
    <location>
        <begin position="103"/>
        <end position="112"/>
    </location>
</feature>
<keyword evidence="1" id="KW-0862">Zinc</keyword>
<feature type="region of interest" description="Disordered" evidence="2">
    <location>
        <begin position="43"/>
        <end position="112"/>
    </location>
</feature>
<dbReference type="Proteomes" id="UP000800094">
    <property type="component" value="Unassembled WGS sequence"/>
</dbReference>
<name>A0A6A6IA86_9PLEO</name>
<accession>A0A6A6IA86</accession>
<evidence type="ECO:0000256" key="1">
    <source>
        <dbReference type="PROSITE-ProRule" id="PRU00047"/>
    </source>
</evidence>
<gene>
    <name evidence="4" type="ORF">BU26DRAFT_53960</name>
</gene>
<evidence type="ECO:0000313" key="5">
    <source>
        <dbReference type="Proteomes" id="UP000800094"/>
    </source>
</evidence>
<evidence type="ECO:0000259" key="3">
    <source>
        <dbReference type="PROSITE" id="PS50158"/>
    </source>
</evidence>
<dbReference type="GeneID" id="54584845"/>
<dbReference type="AlphaFoldDB" id="A0A6A6IA86"/>
<sequence>MARGHGPVLASAMVANPYSGRARDIQPTFTICEICDRTLKTKDWGSHKNSKGHRTKEEAAKAKDNPPGGTTDAFGFGGDAGSGTGDSWAGSGEATTSSWGDDAGFGNGGDFGNDGGFDSGGFGASNSKPSGGRACFNCGQEGHNKVDCPEPMKPRGGGRACFNCGQEG</sequence>
<reference evidence="4" key="1">
    <citation type="journal article" date="2020" name="Stud. Mycol.">
        <title>101 Dothideomycetes genomes: a test case for predicting lifestyles and emergence of pathogens.</title>
        <authorList>
            <person name="Haridas S."/>
            <person name="Albert R."/>
            <person name="Binder M."/>
            <person name="Bloem J."/>
            <person name="Labutti K."/>
            <person name="Salamov A."/>
            <person name="Andreopoulos B."/>
            <person name="Baker S."/>
            <person name="Barry K."/>
            <person name="Bills G."/>
            <person name="Bluhm B."/>
            <person name="Cannon C."/>
            <person name="Castanera R."/>
            <person name="Culley D."/>
            <person name="Daum C."/>
            <person name="Ezra D."/>
            <person name="Gonzalez J."/>
            <person name="Henrissat B."/>
            <person name="Kuo A."/>
            <person name="Liang C."/>
            <person name="Lipzen A."/>
            <person name="Lutzoni F."/>
            <person name="Magnuson J."/>
            <person name="Mondo S."/>
            <person name="Nolan M."/>
            <person name="Ohm R."/>
            <person name="Pangilinan J."/>
            <person name="Park H.-J."/>
            <person name="Ramirez L."/>
            <person name="Alfaro M."/>
            <person name="Sun H."/>
            <person name="Tritt A."/>
            <person name="Yoshinaga Y."/>
            <person name="Zwiers L.-H."/>
            <person name="Turgeon B."/>
            <person name="Goodwin S."/>
            <person name="Spatafora J."/>
            <person name="Crous P."/>
            <person name="Grigoriev I."/>
        </authorList>
    </citation>
    <scope>NUCLEOTIDE SEQUENCE</scope>
    <source>
        <strain evidence="4">CBS 122368</strain>
    </source>
</reference>
<dbReference type="OrthoDB" id="8026949at2759"/>
<dbReference type="EMBL" id="ML987198">
    <property type="protein sequence ID" value="KAF2246832.1"/>
    <property type="molecule type" value="Genomic_DNA"/>
</dbReference>
<dbReference type="PROSITE" id="PS50158">
    <property type="entry name" value="ZF_CCHC"/>
    <property type="match status" value="1"/>
</dbReference>
<dbReference type="InterPro" id="IPR036875">
    <property type="entry name" value="Znf_CCHC_sf"/>
</dbReference>
<evidence type="ECO:0000313" key="4">
    <source>
        <dbReference type="EMBL" id="KAF2246832.1"/>
    </source>
</evidence>
<dbReference type="GO" id="GO:0008270">
    <property type="term" value="F:zinc ion binding"/>
    <property type="evidence" value="ECO:0007669"/>
    <property type="project" value="UniProtKB-KW"/>
</dbReference>
<dbReference type="SUPFAM" id="SSF57756">
    <property type="entry name" value="Retrovirus zinc finger-like domains"/>
    <property type="match status" value="1"/>
</dbReference>
<proteinExistence type="predicted"/>
<keyword evidence="1" id="KW-0479">Metal-binding</keyword>
<dbReference type="SMART" id="SM00343">
    <property type="entry name" value="ZnF_C2HC"/>
    <property type="match status" value="1"/>
</dbReference>
<feature type="compositionally biased region" description="Gly residues" evidence="2">
    <location>
        <begin position="75"/>
        <end position="84"/>
    </location>
</feature>
<keyword evidence="1" id="KW-0863">Zinc-finger</keyword>
<feature type="domain" description="CCHC-type" evidence="3">
    <location>
        <begin position="135"/>
        <end position="150"/>
    </location>
</feature>
<feature type="compositionally biased region" description="Basic and acidic residues" evidence="2">
    <location>
        <begin position="55"/>
        <end position="64"/>
    </location>
</feature>
<dbReference type="InterPro" id="IPR001878">
    <property type="entry name" value="Znf_CCHC"/>
</dbReference>
<dbReference type="Gene3D" id="4.10.60.10">
    <property type="entry name" value="Zinc finger, CCHC-type"/>
    <property type="match status" value="1"/>
</dbReference>
<evidence type="ECO:0000256" key="2">
    <source>
        <dbReference type="SAM" id="MobiDB-lite"/>
    </source>
</evidence>
<dbReference type="RefSeq" id="XP_033681836.1">
    <property type="nucleotide sequence ID" value="XM_033831515.1"/>
</dbReference>
<protein>
    <recommendedName>
        <fullName evidence="3">CCHC-type domain-containing protein</fullName>
    </recommendedName>
</protein>
<keyword evidence="5" id="KW-1185">Reference proteome</keyword>
<dbReference type="Pfam" id="PF00098">
    <property type="entry name" value="zf-CCHC"/>
    <property type="match status" value="1"/>
</dbReference>
<dbReference type="GO" id="GO:0003676">
    <property type="term" value="F:nucleic acid binding"/>
    <property type="evidence" value="ECO:0007669"/>
    <property type="project" value="InterPro"/>
</dbReference>